<keyword evidence="4" id="KW-0410">Iron transport</keyword>
<name>A0A7X1F7E0_9SPHN</name>
<dbReference type="GO" id="GO:0006826">
    <property type="term" value="P:iron ion transport"/>
    <property type="evidence" value="ECO:0007669"/>
    <property type="project" value="UniProtKB-KW"/>
</dbReference>
<feature type="signal peptide" evidence="12">
    <location>
        <begin position="1"/>
        <end position="26"/>
    </location>
</feature>
<dbReference type="PANTHER" id="PTHR32552:SF81">
    <property type="entry name" value="TONB-DEPENDENT OUTER MEMBRANE RECEPTOR"/>
    <property type="match status" value="1"/>
</dbReference>
<feature type="chain" id="PRO_5030742071" evidence="12">
    <location>
        <begin position="27"/>
        <end position="844"/>
    </location>
</feature>
<evidence type="ECO:0000256" key="11">
    <source>
        <dbReference type="RuleBase" id="RU003357"/>
    </source>
</evidence>
<keyword evidence="7" id="KW-0406">Ion transport</keyword>
<evidence type="ECO:0000256" key="9">
    <source>
        <dbReference type="ARBA" id="ARBA00023136"/>
    </source>
</evidence>
<evidence type="ECO:0000256" key="1">
    <source>
        <dbReference type="ARBA" id="ARBA00004571"/>
    </source>
</evidence>
<dbReference type="InterPro" id="IPR036942">
    <property type="entry name" value="Beta-barrel_TonB_sf"/>
</dbReference>
<keyword evidence="3" id="KW-1134">Transmembrane beta strand</keyword>
<evidence type="ECO:0000259" key="13">
    <source>
        <dbReference type="Pfam" id="PF00593"/>
    </source>
</evidence>
<dbReference type="EMBL" id="JACLAU010000009">
    <property type="protein sequence ID" value="MBC2651746.1"/>
    <property type="molecule type" value="Genomic_DNA"/>
</dbReference>
<evidence type="ECO:0000256" key="2">
    <source>
        <dbReference type="ARBA" id="ARBA00022448"/>
    </source>
</evidence>
<dbReference type="GO" id="GO:0009279">
    <property type="term" value="C:cell outer membrane"/>
    <property type="evidence" value="ECO:0007669"/>
    <property type="project" value="UniProtKB-SubCell"/>
</dbReference>
<evidence type="ECO:0000256" key="5">
    <source>
        <dbReference type="ARBA" id="ARBA00022692"/>
    </source>
</evidence>
<dbReference type="InterPro" id="IPR000531">
    <property type="entry name" value="Beta-barrel_TonB"/>
</dbReference>
<keyword evidence="10" id="KW-0998">Cell outer membrane</keyword>
<dbReference type="Proteomes" id="UP000520156">
    <property type="component" value="Unassembled WGS sequence"/>
</dbReference>
<gene>
    <name evidence="15" type="ORF">H7F49_08525</name>
</gene>
<keyword evidence="5" id="KW-0812">Transmembrane</keyword>
<dbReference type="Pfam" id="PF00593">
    <property type="entry name" value="TonB_dep_Rec_b-barrel"/>
    <property type="match status" value="1"/>
</dbReference>
<proteinExistence type="inferred from homology"/>
<dbReference type="RefSeq" id="WP_185683161.1">
    <property type="nucleotide sequence ID" value="NZ_JACLAU010000009.1"/>
</dbReference>
<evidence type="ECO:0000256" key="8">
    <source>
        <dbReference type="ARBA" id="ARBA00023077"/>
    </source>
</evidence>
<feature type="domain" description="TonB-dependent receptor plug" evidence="14">
    <location>
        <begin position="55"/>
        <end position="166"/>
    </location>
</feature>
<keyword evidence="16" id="KW-1185">Reference proteome</keyword>
<evidence type="ECO:0000313" key="16">
    <source>
        <dbReference type="Proteomes" id="UP000520156"/>
    </source>
</evidence>
<keyword evidence="6" id="KW-0408">Iron</keyword>
<reference evidence="15 16" key="1">
    <citation type="submission" date="2020-08" db="EMBL/GenBank/DDBJ databases">
        <title>The genome sequence of Novosphingobium flavum 4Y4.</title>
        <authorList>
            <person name="Liu Y."/>
        </authorList>
    </citation>
    <scope>NUCLEOTIDE SEQUENCE [LARGE SCALE GENOMIC DNA]</scope>
    <source>
        <strain evidence="15 16">4Y4</strain>
    </source>
</reference>
<dbReference type="PANTHER" id="PTHR32552">
    <property type="entry name" value="FERRICHROME IRON RECEPTOR-RELATED"/>
    <property type="match status" value="1"/>
</dbReference>
<evidence type="ECO:0000256" key="10">
    <source>
        <dbReference type="ARBA" id="ARBA00023237"/>
    </source>
</evidence>
<evidence type="ECO:0000256" key="12">
    <source>
        <dbReference type="SAM" id="SignalP"/>
    </source>
</evidence>
<dbReference type="SUPFAM" id="SSF56935">
    <property type="entry name" value="Porins"/>
    <property type="match status" value="1"/>
</dbReference>
<sequence length="844" mass="91311">MHHVIRRSVPAALLATTALVPAVALAQTAPQQATEAELDDANVIVVTAQKRSENLQNVPISIQALGTAKLSQLNVTDFNSYTQQLPSVTFQSLGSPGTNVIYMRGVASGGDGNHSGSLPSVGVYLDEQPVTTVGGNLDVHIYDIARIESLSGPQGTLYGASSEAGTIRIITNKPDTTRFYGRVDSTVNKVTNGDWGGRLEGFINAPLSDRAALRVVGYYKRDAGYIDNVAGRRTFCGTTLFNAGGSAIGCLKDGISVTNNQFVKQNYNDTEIAGGRAALKVDLDDNWTVTPQLMVQDTRSHGRYLYDPKVGDLKVQSFYPEFRRDRFIQAALTIEGKIGNWDLTYSGAYLDRKASQSSDYTDYSEAYDSLYESAGGLAYYFAYVDSTGKTIDPRQNVIGSDHFKKNSQEVRIASPGTAPLRFVGGLFYQYQSNDIHQDYKIPNLGAAVSVNGSPGTLWLTQQHRIDRDYAAFGEISYDLSPTVTLTAGGRLFRYDNSLIGFFGFGRNPGSQFTASPSNAAYSSRTGVIQCFTQSGKRLTDVTGTSAAVLLPGVVPGSPCTNLGVWNGSGVDPVKATGDGATYRFNATWKPRPGLMMYGTVSRGFRPGGINRRGDFGAYQPDYLMNYELGFKTTLADGLIRLNGAFYMQDWKNFQFSFLGPNSFTVIVNGPTARIKGFDVDATVNLDPLTINFAGAYADAKLRNNLCKAIDPTFACTGAGNAIDAPVGTRLPITPQWKMSGTARYAFPIGEAKGYAQVNGTYQGRSTSDLRVSFAQAIGDLPAFGQVNLALGANWKGYMMELFVQNVTDERGQLTRSISCGQCTARPYILPNQPRTIGLRFGADF</sequence>
<organism evidence="15 16">
    <name type="scientific">Novosphingobium aerophilum</name>
    <dbReference type="NCBI Taxonomy" id="2839843"/>
    <lineage>
        <taxon>Bacteria</taxon>
        <taxon>Pseudomonadati</taxon>
        <taxon>Pseudomonadota</taxon>
        <taxon>Alphaproteobacteria</taxon>
        <taxon>Sphingomonadales</taxon>
        <taxon>Sphingomonadaceae</taxon>
        <taxon>Novosphingobium</taxon>
    </lineage>
</organism>
<evidence type="ECO:0000256" key="4">
    <source>
        <dbReference type="ARBA" id="ARBA00022496"/>
    </source>
</evidence>
<keyword evidence="9 11" id="KW-0472">Membrane</keyword>
<evidence type="ECO:0000256" key="7">
    <source>
        <dbReference type="ARBA" id="ARBA00023065"/>
    </source>
</evidence>
<comment type="caution">
    <text evidence="15">The sequence shown here is derived from an EMBL/GenBank/DDBJ whole genome shotgun (WGS) entry which is preliminary data.</text>
</comment>
<evidence type="ECO:0000256" key="3">
    <source>
        <dbReference type="ARBA" id="ARBA00022452"/>
    </source>
</evidence>
<dbReference type="InterPro" id="IPR039426">
    <property type="entry name" value="TonB-dep_rcpt-like"/>
</dbReference>
<evidence type="ECO:0000313" key="15">
    <source>
        <dbReference type="EMBL" id="MBC2651746.1"/>
    </source>
</evidence>
<keyword evidence="15" id="KW-0675">Receptor</keyword>
<feature type="domain" description="TonB-dependent receptor-like beta-barrel" evidence="13">
    <location>
        <begin position="313"/>
        <end position="805"/>
    </location>
</feature>
<comment type="similarity">
    <text evidence="11">Belongs to the TonB-dependent receptor family.</text>
</comment>
<keyword evidence="12" id="KW-0732">Signal</keyword>
<accession>A0A7X1F7E0</accession>
<dbReference type="AlphaFoldDB" id="A0A7X1F7E0"/>
<dbReference type="Pfam" id="PF07715">
    <property type="entry name" value="Plug"/>
    <property type="match status" value="1"/>
</dbReference>
<comment type="subcellular location">
    <subcellularLocation>
        <location evidence="1">Cell outer membrane</location>
        <topology evidence="1">Multi-pass membrane protein</topology>
    </subcellularLocation>
</comment>
<protein>
    <submittedName>
        <fullName evidence="15">TonB-dependent receptor</fullName>
    </submittedName>
</protein>
<dbReference type="InterPro" id="IPR012910">
    <property type="entry name" value="Plug_dom"/>
</dbReference>
<evidence type="ECO:0000259" key="14">
    <source>
        <dbReference type="Pfam" id="PF07715"/>
    </source>
</evidence>
<dbReference type="Gene3D" id="2.40.170.20">
    <property type="entry name" value="TonB-dependent receptor, beta-barrel domain"/>
    <property type="match status" value="1"/>
</dbReference>
<evidence type="ECO:0000256" key="6">
    <source>
        <dbReference type="ARBA" id="ARBA00023004"/>
    </source>
</evidence>
<keyword evidence="2" id="KW-0813">Transport</keyword>
<keyword evidence="8 11" id="KW-0798">TonB box</keyword>